<dbReference type="PROSITE" id="PS50885">
    <property type="entry name" value="HAMP"/>
    <property type="match status" value="2"/>
</dbReference>
<reference evidence="6" key="1">
    <citation type="journal article" date="2014" name="Int. J. Syst. Evol. Microbiol.">
        <title>Complete genome sequence of Corynebacterium casei LMG S-19264T (=DSM 44701T), isolated from a smear-ripened cheese.</title>
        <authorList>
            <consortium name="US DOE Joint Genome Institute (JGI-PGF)"/>
            <person name="Walter F."/>
            <person name="Albersmeier A."/>
            <person name="Kalinowski J."/>
            <person name="Ruckert C."/>
        </authorList>
    </citation>
    <scope>NUCLEOTIDE SEQUENCE</scope>
    <source>
        <strain evidence="6">JCM 14371</strain>
    </source>
</reference>
<name>A0A917UQP3_9DEIO</name>
<dbReference type="SMART" id="SM00304">
    <property type="entry name" value="HAMP"/>
    <property type="match status" value="2"/>
</dbReference>
<dbReference type="InterPro" id="IPR003660">
    <property type="entry name" value="HAMP_dom"/>
</dbReference>
<reference evidence="6" key="2">
    <citation type="submission" date="2020-09" db="EMBL/GenBank/DDBJ databases">
        <authorList>
            <person name="Sun Q."/>
            <person name="Ohkuma M."/>
        </authorList>
    </citation>
    <scope>NUCLEOTIDE SEQUENCE</scope>
    <source>
        <strain evidence="6">JCM 14371</strain>
    </source>
</reference>
<evidence type="ECO:0000259" key="4">
    <source>
        <dbReference type="PROSITE" id="PS50111"/>
    </source>
</evidence>
<evidence type="ECO:0000313" key="6">
    <source>
        <dbReference type="EMBL" id="GGJ76107.1"/>
    </source>
</evidence>
<evidence type="ECO:0000256" key="1">
    <source>
        <dbReference type="ARBA" id="ARBA00023224"/>
    </source>
</evidence>
<accession>A0A917UQP3</accession>
<feature type="domain" description="HAMP" evidence="5">
    <location>
        <begin position="192"/>
        <end position="244"/>
    </location>
</feature>
<keyword evidence="7" id="KW-1185">Reference proteome</keyword>
<dbReference type="RefSeq" id="WP_188963090.1">
    <property type="nucleotide sequence ID" value="NZ_BMOE01000006.1"/>
</dbReference>
<dbReference type="Pfam" id="PF00015">
    <property type="entry name" value="MCPsignal"/>
    <property type="match status" value="1"/>
</dbReference>
<dbReference type="Gene3D" id="6.10.340.10">
    <property type="match status" value="1"/>
</dbReference>
<evidence type="ECO:0000256" key="2">
    <source>
        <dbReference type="ARBA" id="ARBA00029447"/>
    </source>
</evidence>
<dbReference type="EMBL" id="BMOE01000006">
    <property type="protein sequence ID" value="GGJ76107.1"/>
    <property type="molecule type" value="Genomic_DNA"/>
</dbReference>
<dbReference type="AlphaFoldDB" id="A0A917UQP3"/>
<evidence type="ECO:0000256" key="3">
    <source>
        <dbReference type="PROSITE-ProRule" id="PRU00284"/>
    </source>
</evidence>
<protein>
    <recommendedName>
        <fullName evidence="8">Methyl-accepting chemotaxis protein</fullName>
    </recommendedName>
</protein>
<evidence type="ECO:0008006" key="8">
    <source>
        <dbReference type="Google" id="ProtNLM"/>
    </source>
</evidence>
<dbReference type="GO" id="GO:0016020">
    <property type="term" value="C:membrane"/>
    <property type="evidence" value="ECO:0007669"/>
    <property type="project" value="InterPro"/>
</dbReference>
<keyword evidence="1 3" id="KW-0807">Transducer</keyword>
<dbReference type="Gene3D" id="1.10.287.950">
    <property type="entry name" value="Methyl-accepting chemotaxis protein"/>
    <property type="match status" value="1"/>
</dbReference>
<dbReference type="PANTHER" id="PTHR32089:SF112">
    <property type="entry name" value="LYSOZYME-LIKE PROTEIN-RELATED"/>
    <property type="match status" value="1"/>
</dbReference>
<organism evidence="6 7">
    <name type="scientific">Deinococcus aquiradiocola</name>
    <dbReference type="NCBI Taxonomy" id="393059"/>
    <lineage>
        <taxon>Bacteria</taxon>
        <taxon>Thermotogati</taxon>
        <taxon>Deinococcota</taxon>
        <taxon>Deinococci</taxon>
        <taxon>Deinococcales</taxon>
        <taxon>Deinococcaceae</taxon>
        <taxon>Deinococcus</taxon>
    </lineage>
</organism>
<sequence length="599" mass="63248">MSIRLKLSGVLLLLLLPLVLTGVLSYRTLDRAGQVSAELTAGIGESRQLTNVRGATNSLSLSVSRALLAGRVPAQDAAVDAARLKAETLVAGLPDSAALTPVRTGWSGYGDALRAVLAAPPAQARSLFESSLERERAGIVSSVNGYLDGRERTLNLLEGTLARELAAGQRWVLITLLLGGAAGTGAAFLLMRRVSDAVRDVARVSQRLADGHLDDVRVNGSADEVGQMLRALSALTVQQRALAGTMVDISRGVSDTSFPVRHGADVLGQAVHDLTRHTLEVARAADAVSQGDLTTVPPVRSDADTLGQALRAMVEQLRAFVHQNQQVGSELAQASQSLVTATTQQATSVNQQSAAIAETTAAVEEVRTSSRHAVEVAGSVARRSDEARSVAAQGVDATRDAEAGMTELQARVDAIAQNMLQLSRQSRQIGEIIETVSELADQSNLLALNAAIEANRAGEQGRGFAVVAQEIRTLAEQSKGATAQIRRKLEDMQTATNAAVLATEEGSKQAQVGSALIGRAGQTIVALADVNEDASRMASQIADAVQQHALSMEQIAIAMNDINDATLQHLNVTQDNQQVARHLQTLLERLTTLTGRYRT</sequence>
<feature type="domain" description="Methyl-accepting transducer" evidence="4">
    <location>
        <begin position="327"/>
        <end position="563"/>
    </location>
</feature>
<dbReference type="GO" id="GO:0007165">
    <property type="term" value="P:signal transduction"/>
    <property type="evidence" value="ECO:0007669"/>
    <property type="project" value="UniProtKB-KW"/>
</dbReference>
<dbReference type="PANTHER" id="PTHR32089">
    <property type="entry name" value="METHYL-ACCEPTING CHEMOTAXIS PROTEIN MCPB"/>
    <property type="match status" value="1"/>
</dbReference>
<dbReference type="Pfam" id="PF00672">
    <property type="entry name" value="HAMP"/>
    <property type="match status" value="2"/>
</dbReference>
<dbReference type="SUPFAM" id="SSF58104">
    <property type="entry name" value="Methyl-accepting chemotaxis protein (MCP) signaling domain"/>
    <property type="match status" value="1"/>
</dbReference>
<gene>
    <name evidence="6" type="ORF">GCM10008939_20350</name>
</gene>
<dbReference type="SMART" id="SM00283">
    <property type="entry name" value="MA"/>
    <property type="match status" value="1"/>
</dbReference>
<proteinExistence type="inferred from homology"/>
<evidence type="ECO:0000259" key="5">
    <source>
        <dbReference type="PROSITE" id="PS50885"/>
    </source>
</evidence>
<comment type="caution">
    <text evidence="6">The sequence shown here is derived from an EMBL/GenBank/DDBJ whole genome shotgun (WGS) entry which is preliminary data.</text>
</comment>
<dbReference type="InterPro" id="IPR004089">
    <property type="entry name" value="MCPsignal_dom"/>
</dbReference>
<dbReference type="Proteomes" id="UP000635726">
    <property type="component" value="Unassembled WGS sequence"/>
</dbReference>
<feature type="domain" description="HAMP" evidence="5">
    <location>
        <begin position="272"/>
        <end position="322"/>
    </location>
</feature>
<evidence type="ECO:0000313" key="7">
    <source>
        <dbReference type="Proteomes" id="UP000635726"/>
    </source>
</evidence>
<comment type="similarity">
    <text evidence="2">Belongs to the methyl-accepting chemotaxis (MCP) protein family.</text>
</comment>
<dbReference type="PROSITE" id="PS50111">
    <property type="entry name" value="CHEMOTAXIS_TRANSDUC_2"/>
    <property type="match status" value="1"/>
</dbReference>